<sequence>MSESFFLEAEDPLAAALERARLLSRSLPAEPAAVDAAYASVLDLVASDDAALWSTLAAEHVSILRSAGFLSAAATRCGQYLASERAVVRLPLLLERAQVRSESGAHASAAADAAEIRRAAGAGLDSVDHARLRRVEGLAAVDRDTAMRYLAESRDVFRSLGDAASAAVVEADLRLLAARDGSEQATSDILAEPEPGPADTTETSIPRALTRALALRNQYRYEEALQVVLTALASDRLDDALRLPVLEELVALLVALRRGKALKALSGVLETLLRPGGSVEGTEPPAQRFSRTLLNAVRLVADGEVGQARADLDAVRGLAASDRDRAYWHLVSGEVALAAFKRQQVEGRFAATVTDLVAAAELAEANQFLEMRIRALRVLGEAYELMKLPDLASECWATAHALEEDLVARQLSDEIRATLLEDIPNEHDERIRVAAERATSGPGEAHAATAVAATIVAMESARGAAILGRVAPDAERQLRRLPPPTDGAAAWTWLRTIADATRRDEAVWIMHARPHRVHHGIVGRGLVHHVDVPANRRRLEKLVEELRKQCNEIRLRQPEGRARVAGLIDQLAAEIGVDTVLGLVPRRIKRLVVVAGGVLSDIPLAALPITNGNEEGHEEQVPILCRFALSDLPCLSIRPLLHQRSDANRGSRSLLVSAFKGTDDPTRKVKRRKVLTKASPEDFEQELARTPYCRVRILGHGQSDPGDATRTWLQFAGTKTERDGRIPPNRFQKAALSACGTLILGACESGMAQRVGRDERTGFVRAGLHAGAASVVAARWVTEVSITAALLDRFEDYLRYLPRDVALRRAQLDIRDGRAALPAEIPEPGHPAWWACWTLYGDSGHQVGAPILRASARVPVHVLRRLSRPVRQTE</sequence>
<accession>A0ABS5KX95</accession>
<dbReference type="RefSeq" id="WP_212013894.1">
    <property type="nucleotide sequence ID" value="NZ_JAAFYZ010000110.1"/>
</dbReference>
<gene>
    <name evidence="3" type="ORF">KGQ19_27685</name>
</gene>
<dbReference type="InterPro" id="IPR024983">
    <property type="entry name" value="CHAT_dom"/>
</dbReference>
<keyword evidence="4" id="KW-1185">Reference proteome</keyword>
<name>A0ABS5KX95_9ACTN</name>
<dbReference type="Proteomes" id="UP000730482">
    <property type="component" value="Unassembled WGS sequence"/>
</dbReference>
<dbReference type="Pfam" id="PF12770">
    <property type="entry name" value="CHAT"/>
    <property type="match status" value="1"/>
</dbReference>
<feature type="region of interest" description="Disordered" evidence="1">
    <location>
        <begin position="184"/>
        <end position="203"/>
    </location>
</feature>
<feature type="domain" description="CHAT" evidence="2">
    <location>
        <begin position="571"/>
        <end position="842"/>
    </location>
</feature>
<protein>
    <submittedName>
        <fullName evidence="3">CHAT domain-containing protein</fullName>
    </submittedName>
</protein>
<proteinExistence type="predicted"/>
<evidence type="ECO:0000313" key="3">
    <source>
        <dbReference type="EMBL" id="MBS2550659.1"/>
    </source>
</evidence>
<evidence type="ECO:0000313" key="4">
    <source>
        <dbReference type="Proteomes" id="UP000730482"/>
    </source>
</evidence>
<reference evidence="3 4" key="1">
    <citation type="submission" date="2020-02" db="EMBL/GenBank/DDBJ databases">
        <title>Acidophilic actinobacteria isolated from forest soil.</title>
        <authorList>
            <person name="Golinska P."/>
        </authorList>
    </citation>
    <scope>NUCLEOTIDE SEQUENCE [LARGE SCALE GENOMIC DNA]</scope>
    <source>
        <strain evidence="3 4">NL8</strain>
    </source>
</reference>
<organism evidence="3 4">
    <name type="scientific">Catenulispora pinistramenti</name>
    <dbReference type="NCBI Taxonomy" id="2705254"/>
    <lineage>
        <taxon>Bacteria</taxon>
        <taxon>Bacillati</taxon>
        <taxon>Actinomycetota</taxon>
        <taxon>Actinomycetes</taxon>
        <taxon>Catenulisporales</taxon>
        <taxon>Catenulisporaceae</taxon>
        <taxon>Catenulispora</taxon>
    </lineage>
</organism>
<comment type="caution">
    <text evidence="3">The sequence shown here is derived from an EMBL/GenBank/DDBJ whole genome shotgun (WGS) entry which is preliminary data.</text>
</comment>
<evidence type="ECO:0000259" key="2">
    <source>
        <dbReference type="Pfam" id="PF12770"/>
    </source>
</evidence>
<dbReference type="EMBL" id="JAAFYZ010000110">
    <property type="protein sequence ID" value="MBS2550659.1"/>
    <property type="molecule type" value="Genomic_DNA"/>
</dbReference>
<evidence type="ECO:0000256" key="1">
    <source>
        <dbReference type="SAM" id="MobiDB-lite"/>
    </source>
</evidence>